<organism evidence="1 2">
    <name type="scientific">[Candida] arabinofermentans NRRL YB-2248</name>
    <dbReference type="NCBI Taxonomy" id="983967"/>
    <lineage>
        <taxon>Eukaryota</taxon>
        <taxon>Fungi</taxon>
        <taxon>Dikarya</taxon>
        <taxon>Ascomycota</taxon>
        <taxon>Saccharomycotina</taxon>
        <taxon>Pichiomycetes</taxon>
        <taxon>Pichiales</taxon>
        <taxon>Pichiaceae</taxon>
        <taxon>Ogataea</taxon>
        <taxon>Ogataea/Candida clade</taxon>
    </lineage>
</organism>
<dbReference type="OrthoDB" id="5348546at2759"/>
<sequence length="87" mass="10342">MELKKINELNINKLQLRCILIHKIECIGVIFRSGKDASGKPLDEEYYYIPEKDNDLQRVKLIEDLKGSASHLRNCRKVHKQYFWKKP</sequence>
<dbReference type="AlphaFoldDB" id="A0A1E4SX25"/>
<keyword evidence="2" id="KW-1185">Reference proteome</keyword>
<evidence type="ECO:0000313" key="1">
    <source>
        <dbReference type="EMBL" id="ODV84048.1"/>
    </source>
</evidence>
<gene>
    <name evidence="1" type="ORF">CANARDRAFT_29497</name>
</gene>
<name>A0A1E4SX25_9ASCO</name>
<protein>
    <submittedName>
        <fullName evidence="1">Uncharacterized protein</fullName>
    </submittedName>
</protein>
<accession>A0A1E4SX25</accession>
<feature type="non-terminal residue" evidence="1">
    <location>
        <position position="87"/>
    </location>
</feature>
<dbReference type="EMBL" id="KV453859">
    <property type="protein sequence ID" value="ODV84048.1"/>
    <property type="molecule type" value="Genomic_DNA"/>
</dbReference>
<reference evidence="2" key="1">
    <citation type="submission" date="2016-04" db="EMBL/GenBank/DDBJ databases">
        <title>Comparative genomics of biotechnologically important yeasts.</title>
        <authorList>
            <consortium name="DOE Joint Genome Institute"/>
            <person name="Riley R."/>
            <person name="Haridas S."/>
            <person name="Wolfe K.H."/>
            <person name="Lopes M.R."/>
            <person name="Hittinger C.T."/>
            <person name="Goker M."/>
            <person name="Salamov A."/>
            <person name="Wisecaver J."/>
            <person name="Long T.M."/>
            <person name="Aerts A.L."/>
            <person name="Barry K."/>
            <person name="Choi C."/>
            <person name="Clum A."/>
            <person name="Coughlan A.Y."/>
            <person name="Deshpande S."/>
            <person name="Douglass A.P."/>
            <person name="Hanson S.J."/>
            <person name="Klenk H.-P."/>
            <person name="Labutti K."/>
            <person name="Lapidus A."/>
            <person name="Lindquist E."/>
            <person name="Lipzen A."/>
            <person name="Meier-Kolthoff J.P."/>
            <person name="Ohm R.A."/>
            <person name="Otillar R.P."/>
            <person name="Pangilinan J."/>
            <person name="Peng Y."/>
            <person name="Rokas A."/>
            <person name="Rosa C.A."/>
            <person name="Scheuner C."/>
            <person name="Sibirny A.A."/>
            <person name="Slot J.C."/>
            <person name="Stielow J.B."/>
            <person name="Sun H."/>
            <person name="Kurtzman C.P."/>
            <person name="Blackwell M."/>
            <person name="Grigoriev I.V."/>
            <person name="Jeffries T.W."/>
        </authorList>
    </citation>
    <scope>NUCLEOTIDE SEQUENCE [LARGE SCALE GENOMIC DNA]</scope>
    <source>
        <strain evidence="2">NRRL YB-2248</strain>
    </source>
</reference>
<proteinExistence type="predicted"/>
<dbReference type="STRING" id="983967.A0A1E4SX25"/>
<evidence type="ECO:0000313" key="2">
    <source>
        <dbReference type="Proteomes" id="UP000094801"/>
    </source>
</evidence>
<dbReference type="Proteomes" id="UP000094801">
    <property type="component" value="Unassembled WGS sequence"/>
</dbReference>